<accession>A0A1Y2IAS9</accession>
<dbReference type="EMBL" id="KZ084146">
    <property type="protein sequence ID" value="OSC97803.1"/>
    <property type="molecule type" value="Genomic_DNA"/>
</dbReference>
<gene>
    <name evidence="1" type="ORF">PYCCODRAFT_1105084</name>
</gene>
<reference evidence="1 2" key="1">
    <citation type="journal article" date="2015" name="Biotechnol. Biofuels">
        <title>Enhanced degradation of softwood versus hardwood by the white-rot fungus Pycnoporus coccineus.</title>
        <authorList>
            <person name="Couturier M."/>
            <person name="Navarro D."/>
            <person name="Chevret D."/>
            <person name="Henrissat B."/>
            <person name="Piumi F."/>
            <person name="Ruiz-Duenas F.J."/>
            <person name="Martinez A.T."/>
            <person name="Grigoriev I.V."/>
            <person name="Riley R."/>
            <person name="Lipzen A."/>
            <person name="Berrin J.G."/>
            <person name="Master E.R."/>
            <person name="Rosso M.N."/>
        </authorList>
    </citation>
    <scope>NUCLEOTIDE SEQUENCE [LARGE SCALE GENOMIC DNA]</scope>
    <source>
        <strain evidence="1 2">BRFM310</strain>
    </source>
</reference>
<proteinExistence type="predicted"/>
<name>A0A1Y2IAS9_TRAC3</name>
<evidence type="ECO:0000313" key="1">
    <source>
        <dbReference type="EMBL" id="OSC97803.1"/>
    </source>
</evidence>
<dbReference type="AlphaFoldDB" id="A0A1Y2IAS9"/>
<keyword evidence="2" id="KW-1185">Reference proteome</keyword>
<organism evidence="1 2">
    <name type="scientific">Trametes coccinea (strain BRFM310)</name>
    <name type="common">Pycnoporus coccineus</name>
    <dbReference type="NCBI Taxonomy" id="1353009"/>
    <lineage>
        <taxon>Eukaryota</taxon>
        <taxon>Fungi</taxon>
        <taxon>Dikarya</taxon>
        <taxon>Basidiomycota</taxon>
        <taxon>Agaricomycotina</taxon>
        <taxon>Agaricomycetes</taxon>
        <taxon>Polyporales</taxon>
        <taxon>Polyporaceae</taxon>
        <taxon>Trametes</taxon>
    </lineage>
</organism>
<protein>
    <submittedName>
        <fullName evidence="1">Uncharacterized protein</fullName>
    </submittedName>
</protein>
<evidence type="ECO:0000313" key="2">
    <source>
        <dbReference type="Proteomes" id="UP000193067"/>
    </source>
</evidence>
<sequence>MGMLSYIDLALRHTAPVNGTRECLRSCSRMVAGRRDGWQILSLHGAYPQPPSFSLESDLHQHCTEKRWLSWACCRSHVVRLRSSSRAKCLYTVSNRWAFIGLQGHATDSSHPRRLRKAALEANLMLPSHYAPSNAAPIQDADTICGATLRSCHPDNLGVCLSASSQVRVHMSVAVNAHPDGWHTAFEQTRRDTSKMAILDRTASPPPPNAHFVQIGPS</sequence>
<dbReference type="Proteomes" id="UP000193067">
    <property type="component" value="Unassembled WGS sequence"/>
</dbReference>